<dbReference type="EMBL" id="ML977560">
    <property type="protein sequence ID" value="KAF2006133.1"/>
    <property type="molecule type" value="Genomic_DNA"/>
</dbReference>
<evidence type="ECO:0000313" key="2">
    <source>
        <dbReference type="EMBL" id="KAF2006133.1"/>
    </source>
</evidence>
<accession>A0A6A5WWE3</accession>
<dbReference type="Pfam" id="PF06985">
    <property type="entry name" value="HET"/>
    <property type="match status" value="1"/>
</dbReference>
<keyword evidence="3" id="KW-1185">Reference proteome</keyword>
<evidence type="ECO:0000313" key="3">
    <source>
        <dbReference type="Proteomes" id="UP000799779"/>
    </source>
</evidence>
<name>A0A6A5WWE3_9PLEO</name>
<sequence>MEDLGDPLNLYSYTPLDPNASSFRLVRLLPSSDSQPIKCTLSEYPLDDAPPYTALSYTWSPEGGSGYIECDGRLVQGTNNLRHFLRQFGRSPENYETLLWVDAICINQQDIGERSRQVALMANIYSNASLVYVWLGLEDQDTKAAFDIFAVTKGLGHRRRSRADPLAIAALEEVPASQWTILGKLLWKPYWRRVWIVQEFLLAKNII</sequence>
<proteinExistence type="predicted"/>
<dbReference type="InterPro" id="IPR010730">
    <property type="entry name" value="HET"/>
</dbReference>
<dbReference type="PANTHER" id="PTHR24148:SF73">
    <property type="entry name" value="HET DOMAIN PROTEIN (AFU_ORTHOLOGUE AFUA_8G01020)"/>
    <property type="match status" value="1"/>
</dbReference>
<dbReference type="InterPro" id="IPR052895">
    <property type="entry name" value="HetReg/Transcr_Mod"/>
</dbReference>
<dbReference type="AlphaFoldDB" id="A0A6A5WWE3"/>
<feature type="non-terminal residue" evidence="2">
    <location>
        <position position="207"/>
    </location>
</feature>
<dbReference type="OrthoDB" id="2157530at2759"/>
<gene>
    <name evidence="2" type="ORF">P154DRAFT_422470</name>
</gene>
<protein>
    <submittedName>
        <fullName evidence="2">HET-domain-containing protein</fullName>
    </submittedName>
</protein>
<reference evidence="2" key="1">
    <citation type="journal article" date="2020" name="Stud. Mycol.">
        <title>101 Dothideomycetes genomes: a test case for predicting lifestyles and emergence of pathogens.</title>
        <authorList>
            <person name="Haridas S."/>
            <person name="Albert R."/>
            <person name="Binder M."/>
            <person name="Bloem J."/>
            <person name="Labutti K."/>
            <person name="Salamov A."/>
            <person name="Andreopoulos B."/>
            <person name="Baker S."/>
            <person name="Barry K."/>
            <person name="Bills G."/>
            <person name="Bluhm B."/>
            <person name="Cannon C."/>
            <person name="Castanera R."/>
            <person name="Culley D."/>
            <person name="Daum C."/>
            <person name="Ezra D."/>
            <person name="Gonzalez J."/>
            <person name="Henrissat B."/>
            <person name="Kuo A."/>
            <person name="Liang C."/>
            <person name="Lipzen A."/>
            <person name="Lutzoni F."/>
            <person name="Magnuson J."/>
            <person name="Mondo S."/>
            <person name="Nolan M."/>
            <person name="Ohm R."/>
            <person name="Pangilinan J."/>
            <person name="Park H.-J."/>
            <person name="Ramirez L."/>
            <person name="Alfaro M."/>
            <person name="Sun H."/>
            <person name="Tritt A."/>
            <person name="Yoshinaga Y."/>
            <person name="Zwiers L.-H."/>
            <person name="Turgeon B."/>
            <person name="Goodwin S."/>
            <person name="Spatafora J."/>
            <person name="Crous P."/>
            <person name="Grigoriev I."/>
        </authorList>
    </citation>
    <scope>NUCLEOTIDE SEQUENCE</scope>
    <source>
        <strain evidence="2">CBS 123094</strain>
    </source>
</reference>
<feature type="domain" description="Heterokaryon incompatibility" evidence="1">
    <location>
        <begin position="52"/>
        <end position="199"/>
    </location>
</feature>
<dbReference type="Proteomes" id="UP000799779">
    <property type="component" value="Unassembled WGS sequence"/>
</dbReference>
<organism evidence="2 3">
    <name type="scientific">Amniculicola lignicola CBS 123094</name>
    <dbReference type="NCBI Taxonomy" id="1392246"/>
    <lineage>
        <taxon>Eukaryota</taxon>
        <taxon>Fungi</taxon>
        <taxon>Dikarya</taxon>
        <taxon>Ascomycota</taxon>
        <taxon>Pezizomycotina</taxon>
        <taxon>Dothideomycetes</taxon>
        <taxon>Pleosporomycetidae</taxon>
        <taxon>Pleosporales</taxon>
        <taxon>Amniculicolaceae</taxon>
        <taxon>Amniculicola</taxon>
    </lineage>
</organism>
<dbReference type="PANTHER" id="PTHR24148">
    <property type="entry name" value="ANKYRIN REPEAT DOMAIN-CONTAINING PROTEIN 39 HOMOLOG-RELATED"/>
    <property type="match status" value="1"/>
</dbReference>
<evidence type="ECO:0000259" key="1">
    <source>
        <dbReference type="Pfam" id="PF06985"/>
    </source>
</evidence>